<evidence type="ECO:0000313" key="13">
    <source>
        <dbReference type="Proteomes" id="UP000887540"/>
    </source>
</evidence>
<proteinExistence type="inferred from homology"/>
<organism evidence="13 14">
    <name type="scientific">Acrobeloides nanus</name>
    <dbReference type="NCBI Taxonomy" id="290746"/>
    <lineage>
        <taxon>Eukaryota</taxon>
        <taxon>Metazoa</taxon>
        <taxon>Ecdysozoa</taxon>
        <taxon>Nematoda</taxon>
        <taxon>Chromadorea</taxon>
        <taxon>Rhabditida</taxon>
        <taxon>Tylenchina</taxon>
        <taxon>Cephalobomorpha</taxon>
        <taxon>Cephaloboidea</taxon>
        <taxon>Cephalobidae</taxon>
        <taxon>Acrobeloides</taxon>
    </lineage>
</organism>
<evidence type="ECO:0000256" key="3">
    <source>
        <dbReference type="ARBA" id="ARBA00038853"/>
    </source>
</evidence>
<keyword evidence="13" id="KW-1185">Reference proteome</keyword>
<evidence type="ECO:0000256" key="6">
    <source>
        <dbReference type="ARBA" id="ARBA00042926"/>
    </source>
</evidence>
<dbReference type="GO" id="GO:0047115">
    <property type="term" value="F:trans-1,2-dihydrobenzene-1,2-diol dehydrogenase activity"/>
    <property type="evidence" value="ECO:0007669"/>
    <property type="project" value="UniProtKB-EC"/>
</dbReference>
<evidence type="ECO:0000259" key="11">
    <source>
        <dbReference type="Pfam" id="PF01408"/>
    </source>
</evidence>
<comment type="similarity">
    <text evidence="1">Belongs to the Gfo/Idh/MocA family.</text>
</comment>
<comment type="catalytic activity">
    <reaction evidence="10">
        <text>D-xylose + NADP(+) = D-xylono-1,5-lactone + NADPH + H(+)</text>
        <dbReference type="Rhea" id="RHEA:22000"/>
        <dbReference type="ChEBI" id="CHEBI:15378"/>
        <dbReference type="ChEBI" id="CHEBI:15867"/>
        <dbReference type="ChEBI" id="CHEBI:53455"/>
        <dbReference type="ChEBI" id="CHEBI:57783"/>
        <dbReference type="ChEBI" id="CHEBI:58349"/>
        <dbReference type="EC" id="1.1.1.179"/>
    </reaction>
</comment>
<dbReference type="Pfam" id="PF01408">
    <property type="entry name" value="GFO_IDH_MocA"/>
    <property type="match status" value="1"/>
</dbReference>
<feature type="domain" description="Gfo/Idh/MocA-like oxidoreductase N-terminal" evidence="11">
    <location>
        <begin position="2"/>
        <end position="26"/>
    </location>
</feature>
<evidence type="ECO:0000256" key="10">
    <source>
        <dbReference type="ARBA" id="ARBA00049233"/>
    </source>
</evidence>
<evidence type="ECO:0000256" key="8">
    <source>
        <dbReference type="ARBA" id="ARBA00043025"/>
    </source>
</evidence>
<dbReference type="WBParaSite" id="ACRNAN_scaffold7002.g11437.t1">
    <property type="protein sequence ID" value="ACRNAN_scaffold7002.g11437.t1"/>
    <property type="gene ID" value="ACRNAN_scaffold7002.g11437"/>
</dbReference>
<feature type="domain" description="GFO/IDH/MocA-like oxidoreductase" evidence="12">
    <location>
        <begin position="27"/>
        <end position="112"/>
    </location>
</feature>
<dbReference type="SUPFAM" id="SSF55347">
    <property type="entry name" value="Glyceraldehyde-3-phosphate dehydrogenase-like, C-terminal domain"/>
    <property type="match status" value="1"/>
</dbReference>
<dbReference type="GO" id="GO:0047837">
    <property type="term" value="F:D-xylose 1-dehydrogenase (NADP+) activity"/>
    <property type="evidence" value="ECO:0007669"/>
    <property type="project" value="UniProtKB-EC"/>
</dbReference>
<evidence type="ECO:0000256" key="2">
    <source>
        <dbReference type="ARBA" id="ARBA00023002"/>
    </source>
</evidence>
<dbReference type="InterPro" id="IPR055170">
    <property type="entry name" value="GFO_IDH_MocA-like_dom"/>
</dbReference>
<comment type="catalytic activity">
    <reaction evidence="9">
        <text>(1R,2R)-1,2-dihydrobenzene-1,2-diol + NADP(+) = catechol + NADPH + H(+)</text>
        <dbReference type="Rhea" id="RHEA:16729"/>
        <dbReference type="ChEBI" id="CHEBI:10702"/>
        <dbReference type="ChEBI" id="CHEBI:15378"/>
        <dbReference type="ChEBI" id="CHEBI:18135"/>
        <dbReference type="ChEBI" id="CHEBI:57783"/>
        <dbReference type="ChEBI" id="CHEBI:58349"/>
        <dbReference type="EC" id="1.3.1.20"/>
    </reaction>
</comment>
<dbReference type="SUPFAM" id="SSF51735">
    <property type="entry name" value="NAD(P)-binding Rossmann-fold domains"/>
    <property type="match status" value="1"/>
</dbReference>
<dbReference type="InterPro" id="IPR000683">
    <property type="entry name" value="Gfo/Idh/MocA-like_OxRdtase_N"/>
</dbReference>
<dbReference type="InterPro" id="IPR036291">
    <property type="entry name" value="NAD(P)-bd_dom_sf"/>
</dbReference>
<reference evidence="14" key="1">
    <citation type="submission" date="2022-11" db="UniProtKB">
        <authorList>
            <consortium name="WormBaseParasite"/>
        </authorList>
    </citation>
    <scope>IDENTIFICATION</scope>
</reference>
<dbReference type="EC" id="1.1.1.179" evidence="4"/>
<dbReference type="Pfam" id="PF22725">
    <property type="entry name" value="GFO_IDH_MocA_C3"/>
    <property type="match status" value="1"/>
</dbReference>
<evidence type="ECO:0000313" key="14">
    <source>
        <dbReference type="WBParaSite" id="ACRNAN_scaffold7002.g11437.t1"/>
    </source>
</evidence>
<dbReference type="PANTHER" id="PTHR22604">
    <property type="entry name" value="OXIDOREDUCTASES"/>
    <property type="match status" value="1"/>
</dbReference>
<protein>
    <recommendedName>
        <fullName evidence="5">Trans-1,2-dihydrobenzene-1,2-diol dehydrogenase</fullName>
        <ecNumber evidence="4">1.1.1.179</ecNumber>
        <ecNumber evidence="3">1.3.1.20</ecNumber>
    </recommendedName>
    <alternativeName>
        <fullName evidence="8">D-xylose 1-dehydrogenase</fullName>
    </alternativeName>
    <alternativeName>
        <fullName evidence="7">D-xylose-NADP dehydrogenase</fullName>
    </alternativeName>
    <alternativeName>
        <fullName evidence="6">Dimeric dihydrodiol dehydrogenase</fullName>
    </alternativeName>
</protein>
<name>A0A914EDG2_9BILA</name>
<evidence type="ECO:0000256" key="4">
    <source>
        <dbReference type="ARBA" id="ARBA00038984"/>
    </source>
</evidence>
<dbReference type="Gene3D" id="3.30.360.10">
    <property type="entry name" value="Dihydrodipicolinate Reductase, domain 2"/>
    <property type="match status" value="1"/>
</dbReference>
<evidence type="ECO:0000256" key="9">
    <source>
        <dbReference type="ARBA" id="ARBA00047423"/>
    </source>
</evidence>
<dbReference type="InterPro" id="IPR050984">
    <property type="entry name" value="Gfo/Idh/MocA_domain"/>
</dbReference>
<dbReference type="AlphaFoldDB" id="A0A914EDG2"/>
<evidence type="ECO:0000256" key="5">
    <source>
        <dbReference type="ARBA" id="ARBA00040603"/>
    </source>
</evidence>
<evidence type="ECO:0000259" key="12">
    <source>
        <dbReference type="Pfam" id="PF22725"/>
    </source>
</evidence>
<accession>A0A914EDG2</accession>
<evidence type="ECO:0000256" key="1">
    <source>
        <dbReference type="ARBA" id="ARBA00010928"/>
    </source>
</evidence>
<dbReference type="Proteomes" id="UP000887540">
    <property type="component" value="Unplaced"/>
</dbReference>
<evidence type="ECO:0000256" key="7">
    <source>
        <dbReference type="ARBA" id="ARBA00042988"/>
    </source>
</evidence>
<dbReference type="PANTHER" id="PTHR22604:SF105">
    <property type="entry name" value="TRANS-1,2-DIHYDROBENZENE-1,2-DIOL DEHYDROGENASE"/>
    <property type="match status" value="1"/>
</dbReference>
<dbReference type="EC" id="1.3.1.20" evidence="3"/>
<keyword evidence="2" id="KW-0560">Oxidoreductase</keyword>
<dbReference type="GO" id="GO:0000166">
    <property type="term" value="F:nucleotide binding"/>
    <property type="evidence" value="ECO:0007669"/>
    <property type="project" value="InterPro"/>
</dbReference>
<sequence length="214" mass="24619">MNHQHYEFTLKALDHGKHVLCEKPLAGKNRFVTELGASPLNDIGCYTIGFALWVFNNEKPERISALGRIQNGCDMWSVISLEFPNNRKAVLTYSAEDFTPVDAMITCEKGRYHLPQFFNAPTKVVRYEIKALIRGNIRDIEEKEFNFDNFENDKTPYNLARNSGLRYEADHVYECIKAGKKESELVPFEDTLLVVQIMDEVRKQLGVVYGPDKH</sequence>